<protein>
    <submittedName>
        <fullName evidence="1">Uncharacterized protein</fullName>
    </submittedName>
</protein>
<dbReference type="EMBL" id="NVUL01000042">
    <property type="protein sequence ID" value="PCI77816.1"/>
    <property type="molecule type" value="Genomic_DNA"/>
</dbReference>
<name>A0A2A4X5N2_9GAMM</name>
<sequence>MYMNPTLEKALDKARTLSTGDQRELASLIVDYTQSVVDGDKFQEDMKDPEYKAFVVGALERGRADIKAGRTHTADQVLRQSKARLKKLHG</sequence>
<dbReference type="Proteomes" id="UP000218767">
    <property type="component" value="Unassembled WGS sequence"/>
</dbReference>
<evidence type="ECO:0000313" key="1">
    <source>
        <dbReference type="EMBL" id="PCI77816.1"/>
    </source>
</evidence>
<dbReference type="AlphaFoldDB" id="A0A2A4X5N2"/>
<reference evidence="2" key="1">
    <citation type="submission" date="2017-08" db="EMBL/GenBank/DDBJ databases">
        <title>A dynamic microbial community with high functional redundancy inhabits the cold, oxic subseafloor aquifer.</title>
        <authorList>
            <person name="Tully B.J."/>
            <person name="Wheat C.G."/>
            <person name="Glazer B.T."/>
            <person name="Huber J.A."/>
        </authorList>
    </citation>
    <scope>NUCLEOTIDE SEQUENCE [LARGE SCALE GENOMIC DNA]</scope>
</reference>
<organism evidence="1 2">
    <name type="scientific">SAR86 cluster bacterium</name>
    <dbReference type="NCBI Taxonomy" id="2030880"/>
    <lineage>
        <taxon>Bacteria</taxon>
        <taxon>Pseudomonadati</taxon>
        <taxon>Pseudomonadota</taxon>
        <taxon>Gammaproteobacteria</taxon>
        <taxon>SAR86 cluster</taxon>
    </lineage>
</organism>
<proteinExistence type="predicted"/>
<accession>A0A2A4X5N2</accession>
<evidence type="ECO:0000313" key="2">
    <source>
        <dbReference type="Proteomes" id="UP000218767"/>
    </source>
</evidence>
<gene>
    <name evidence="1" type="ORF">COB20_07095</name>
</gene>
<comment type="caution">
    <text evidence="1">The sequence shown here is derived from an EMBL/GenBank/DDBJ whole genome shotgun (WGS) entry which is preliminary data.</text>
</comment>